<evidence type="ECO:0000313" key="2">
    <source>
        <dbReference type="Proteomes" id="UP001519064"/>
    </source>
</evidence>
<proteinExistence type="predicted"/>
<sequence length="67" mass="6584">MSSAEAAHDELKEALAAAGVRLPSLSVDVVSYAGWASPALIELGCCNVATARALAAALRSGAGEGEG</sequence>
<organism evidence="1 2">
    <name type="scientific">Streptomyces oryzae</name>
    <dbReference type="NCBI Taxonomy" id="1434886"/>
    <lineage>
        <taxon>Bacteria</taxon>
        <taxon>Bacillati</taxon>
        <taxon>Actinomycetota</taxon>
        <taxon>Actinomycetes</taxon>
        <taxon>Kitasatosporales</taxon>
        <taxon>Streptomycetaceae</taxon>
        <taxon>Streptomyces</taxon>
    </lineage>
</organism>
<keyword evidence="2" id="KW-1185">Reference proteome</keyword>
<protein>
    <submittedName>
        <fullName evidence="1">Uncharacterized protein</fullName>
    </submittedName>
</protein>
<gene>
    <name evidence="1" type="ORF">ITI46_28810</name>
</gene>
<reference evidence="1 2" key="1">
    <citation type="submission" date="2020-11" db="EMBL/GenBank/DDBJ databases">
        <title>Streptomyces spirodelae sp. nov., isolated from duckweed.</title>
        <authorList>
            <person name="Saimee Y."/>
            <person name="Duangmal K."/>
        </authorList>
    </citation>
    <scope>NUCLEOTIDE SEQUENCE [LARGE SCALE GENOMIC DNA]</scope>
    <source>
        <strain evidence="1 2">S16-07</strain>
    </source>
</reference>
<comment type="caution">
    <text evidence="1">The sequence shown here is derived from an EMBL/GenBank/DDBJ whole genome shotgun (WGS) entry which is preliminary data.</text>
</comment>
<dbReference type="Proteomes" id="UP001519064">
    <property type="component" value="Unassembled WGS sequence"/>
</dbReference>
<dbReference type="EMBL" id="JADKMA010000204">
    <property type="protein sequence ID" value="MBO8195622.1"/>
    <property type="molecule type" value="Genomic_DNA"/>
</dbReference>
<evidence type="ECO:0000313" key="1">
    <source>
        <dbReference type="EMBL" id="MBO8195622.1"/>
    </source>
</evidence>
<accession>A0ABS3XKU4</accession>
<name>A0ABS3XKU4_9ACTN</name>